<evidence type="ECO:0008006" key="3">
    <source>
        <dbReference type="Google" id="ProtNLM"/>
    </source>
</evidence>
<accession>A0A3B9GW58</accession>
<dbReference type="AlphaFoldDB" id="A0A3B9GW58"/>
<dbReference type="InterPro" id="IPR001484">
    <property type="entry name" value="Pyrokinin_CS"/>
</dbReference>
<dbReference type="GO" id="GO:0005184">
    <property type="term" value="F:neuropeptide hormone activity"/>
    <property type="evidence" value="ECO:0007669"/>
    <property type="project" value="InterPro"/>
</dbReference>
<gene>
    <name evidence="1" type="ORF">DCG58_05565</name>
</gene>
<proteinExistence type="predicted"/>
<dbReference type="Proteomes" id="UP000259610">
    <property type="component" value="Unassembled WGS sequence"/>
</dbReference>
<evidence type="ECO:0000313" key="1">
    <source>
        <dbReference type="EMBL" id="HAE26608.1"/>
    </source>
</evidence>
<organism evidence="1 2">
    <name type="scientific">Hyphomonas adhaerens</name>
    <dbReference type="NCBI Taxonomy" id="81029"/>
    <lineage>
        <taxon>Bacteria</taxon>
        <taxon>Pseudomonadati</taxon>
        <taxon>Pseudomonadota</taxon>
        <taxon>Alphaproteobacteria</taxon>
        <taxon>Hyphomonadales</taxon>
        <taxon>Hyphomonadaceae</taxon>
        <taxon>Hyphomonas</taxon>
    </lineage>
</organism>
<dbReference type="Pfam" id="PF11843">
    <property type="entry name" value="DUF3363"/>
    <property type="match status" value="1"/>
</dbReference>
<dbReference type="RefSeq" id="WP_273053885.1">
    <property type="nucleotide sequence ID" value="NZ_CALCOC010000254.1"/>
</dbReference>
<sequence>MQAAYWHGASPDLHQSVPFVDHIPHRPPNRMSDNSEFTPRLGRIRSQDAHSKRLATSHTLVGSVSAPSWRAKPLAPGTIRYFGRGKGAAAAARLWSHTYGRRVFIKFHIARSGPKRHAAFARYLSYIKRDGTDRDGSRSRMYSQSEEEIGVRDFNARARNDPHQFRIIVSPEDSKEMKDLTGFTRKLMAQAENDLGTQLDWVAVNHFDTAQPHIHIVLRGRDLHNHDLYVDRKYITEGLRYRAEEIVSKSLGSKRWRDITALQLRATSWNLFTSIDRDFEEALSNGALKLAQPETRSERILASLYAKRLKHLQMLGLAKQLSSNTWRLETGWAESLKSLRRHRYFGNARKERPAPLRNGIDVRLASEILQAGETITGRIVAILPSDELSSRMTLLIDGVEGQLKRVILPESRVEDLPGIDGVLSVSATVNPVAEIDQTILRIARQNGGLFSTHLLRSQDRDISANREAEFRNRLEALKPAGLAVPGKNDEWIISEGFGATEAGPKLSIRVRSWLPISQLIARRAFTWLDETDPRQFTSIRRGYGAHVRQTLDARKAWLERQGLARPRPVVLDHQELQEALSGMASSRSKTIVDYSEVSVFRGVFSGHLDLARRRFAIIENTRQIMAIPHISGRASWQGRHIEIRRSGKSLEWSLGRSRE</sequence>
<reference evidence="1 2" key="1">
    <citation type="journal article" date="2018" name="Nat. Biotechnol.">
        <title>A standardized bacterial taxonomy based on genome phylogeny substantially revises the tree of life.</title>
        <authorList>
            <person name="Parks D.H."/>
            <person name="Chuvochina M."/>
            <person name="Waite D.W."/>
            <person name="Rinke C."/>
            <person name="Skarshewski A."/>
            <person name="Chaumeil P.A."/>
            <person name="Hugenholtz P."/>
        </authorList>
    </citation>
    <scope>NUCLEOTIDE SEQUENCE [LARGE SCALE GENOMIC DNA]</scope>
    <source>
        <strain evidence="1">UBA8733</strain>
    </source>
</reference>
<comment type="caution">
    <text evidence="1">The sequence shown here is derived from an EMBL/GenBank/DDBJ whole genome shotgun (WGS) entry which is preliminary data.</text>
</comment>
<dbReference type="PROSITE" id="PS00539">
    <property type="entry name" value="PYROKININ"/>
    <property type="match status" value="1"/>
</dbReference>
<dbReference type="InterPro" id="IPR021795">
    <property type="entry name" value="DUF3363"/>
</dbReference>
<dbReference type="EMBL" id="DMAN01000120">
    <property type="protein sequence ID" value="HAE26608.1"/>
    <property type="molecule type" value="Genomic_DNA"/>
</dbReference>
<evidence type="ECO:0000313" key="2">
    <source>
        <dbReference type="Proteomes" id="UP000259610"/>
    </source>
</evidence>
<protein>
    <recommendedName>
        <fullName evidence="3">Conjugal transfer protein TraI</fullName>
    </recommendedName>
</protein>
<dbReference type="GO" id="GO:0007218">
    <property type="term" value="P:neuropeptide signaling pathway"/>
    <property type="evidence" value="ECO:0007669"/>
    <property type="project" value="InterPro"/>
</dbReference>
<name>A0A3B9GW58_9PROT</name>